<dbReference type="EMBL" id="CP013862">
    <property type="protein sequence ID" value="ALX47841.1"/>
    <property type="molecule type" value="Genomic_DNA"/>
</dbReference>
<dbReference type="Proteomes" id="UP000050331">
    <property type="component" value="Chromosome"/>
</dbReference>
<evidence type="ECO:0000313" key="3">
    <source>
        <dbReference type="Proteomes" id="UP000050331"/>
    </source>
</evidence>
<evidence type="ECO:0000313" key="2">
    <source>
        <dbReference type="EMBL" id="ALX47841.1"/>
    </source>
</evidence>
<dbReference type="KEGG" id="lao:AOX59_04030"/>
<accession>A0A0U4E4L6</accession>
<dbReference type="InterPro" id="IPR041650">
    <property type="entry name" value="HEPN_Swt1"/>
</dbReference>
<feature type="domain" description="Swt1-like HEPN" evidence="1">
    <location>
        <begin position="16"/>
        <end position="119"/>
    </location>
</feature>
<reference evidence="2 3" key="1">
    <citation type="submission" date="2016-01" db="EMBL/GenBank/DDBJ databases">
        <title>Complete genome sequence of strain Lentibacillus amyloliquefaciens LAM0015T isolated from saline sediment.</title>
        <authorList>
            <person name="Wang J.-L."/>
            <person name="He M.-X."/>
        </authorList>
    </citation>
    <scope>NUCLEOTIDE SEQUENCE [LARGE SCALE GENOMIC DNA]</scope>
    <source>
        <strain evidence="2 3">LAM0015</strain>
    </source>
</reference>
<keyword evidence="3" id="KW-1185">Reference proteome</keyword>
<dbReference type="Pfam" id="PF18731">
    <property type="entry name" value="HEPN_Swt1"/>
    <property type="match status" value="1"/>
</dbReference>
<dbReference type="AlphaFoldDB" id="A0A0U4E4L6"/>
<sequence length="126" mass="14840">MNTTEFMKEAYGVLYEIETGLRQYIELTMKTTYGVGWFIKAPLTMKYKPYTKHFDNFDYHELISMLRAYSCFDDIPKGVYSQLLMTVPTRNKIAHCKIVNEAEKVELQDTYKLLLKYISLPDEIIS</sequence>
<dbReference type="RefSeq" id="WP_068442177.1">
    <property type="nucleotide sequence ID" value="NZ_CP013862.1"/>
</dbReference>
<organism evidence="2 3">
    <name type="scientific">Lentibacillus amyloliquefaciens</name>
    <dbReference type="NCBI Taxonomy" id="1472767"/>
    <lineage>
        <taxon>Bacteria</taxon>
        <taxon>Bacillati</taxon>
        <taxon>Bacillota</taxon>
        <taxon>Bacilli</taxon>
        <taxon>Bacillales</taxon>
        <taxon>Bacillaceae</taxon>
        <taxon>Lentibacillus</taxon>
    </lineage>
</organism>
<proteinExistence type="predicted"/>
<evidence type="ECO:0000259" key="1">
    <source>
        <dbReference type="Pfam" id="PF18731"/>
    </source>
</evidence>
<protein>
    <recommendedName>
        <fullName evidence="1">Swt1-like HEPN domain-containing protein</fullName>
    </recommendedName>
</protein>
<name>A0A0U4E4L6_9BACI</name>
<gene>
    <name evidence="2" type="ORF">AOX59_04030</name>
</gene>
<dbReference type="OrthoDB" id="2918763at2"/>